<dbReference type="Gene3D" id="1.10.20.10">
    <property type="entry name" value="Histone, subunit A"/>
    <property type="match status" value="1"/>
</dbReference>
<keyword evidence="8" id="KW-0648">Protein biosynthesis</keyword>
<dbReference type="GO" id="GO:0003743">
    <property type="term" value="F:translation initiation factor activity"/>
    <property type="evidence" value="ECO:0007669"/>
    <property type="project" value="UniProtKB-KW"/>
</dbReference>
<name>A0A2V3IFQ2_9FLOR</name>
<reference evidence="8 9" key="1">
    <citation type="journal article" date="2018" name="Mol. Biol. Evol.">
        <title>Analysis of the draft genome of the red seaweed Gracilariopsis chorda provides insights into genome size evolution in Rhodophyta.</title>
        <authorList>
            <person name="Lee J."/>
            <person name="Yang E.C."/>
            <person name="Graf L."/>
            <person name="Yang J.H."/>
            <person name="Qiu H."/>
            <person name="Zel Zion U."/>
            <person name="Chan C.X."/>
            <person name="Stephens T.G."/>
            <person name="Weber A.P.M."/>
            <person name="Boo G.H."/>
            <person name="Boo S.M."/>
            <person name="Kim K.M."/>
            <person name="Shin Y."/>
            <person name="Jung M."/>
            <person name="Lee S.J."/>
            <person name="Yim H.S."/>
            <person name="Lee J.H."/>
            <person name="Bhattacharya D."/>
            <person name="Yoon H.S."/>
        </authorList>
    </citation>
    <scope>NUCLEOTIDE SEQUENCE [LARGE SCALE GENOMIC DNA]</scope>
    <source>
        <strain evidence="8 9">SKKU-2015</strain>
        <tissue evidence="8">Whole body</tissue>
    </source>
</reference>
<dbReference type="Proteomes" id="UP000247409">
    <property type="component" value="Unassembled WGS sequence"/>
</dbReference>
<dbReference type="GO" id="GO:0051123">
    <property type="term" value="P:RNA polymerase II preinitiation complex assembly"/>
    <property type="evidence" value="ECO:0007669"/>
    <property type="project" value="InterPro"/>
</dbReference>
<accession>A0A2V3IFQ2</accession>
<comment type="caution">
    <text evidence="8">The sequence shown here is derived from an EMBL/GenBank/DDBJ whole genome shotgun (WGS) entry which is preliminary data.</text>
</comment>
<dbReference type="EMBL" id="NBIV01000251">
    <property type="protein sequence ID" value="PXF40915.1"/>
    <property type="molecule type" value="Genomic_DNA"/>
</dbReference>
<dbReference type="GO" id="GO:0016251">
    <property type="term" value="F:RNA polymerase II general transcription initiation factor activity"/>
    <property type="evidence" value="ECO:0007669"/>
    <property type="project" value="TreeGrafter"/>
</dbReference>
<dbReference type="AlphaFoldDB" id="A0A2V3IFQ2"/>
<dbReference type="PANTHER" id="PTHR13218:SF8">
    <property type="entry name" value="TRANSCRIPTION INITIATION FACTOR TFIID SUBUNIT 11"/>
    <property type="match status" value="1"/>
</dbReference>
<dbReference type="OrthoDB" id="28335at2759"/>
<dbReference type="PANTHER" id="PTHR13218">
    <property type="entry name" value="TRANSCRIPTION INITIATION FACTOR TFIID SUBUNIT 11-RELATED"/>
    <property type="match status" value="1"/>
</dbReference>
<comment type="similarity">
    <text evidence="2">Belongs to the TAF11 family.</text>
</comment>
<proteinExistence type="inferred from homology"/>
<evidence type="ECO:0000256" key="5">
    <source>
        <dbReference type="ARBA" id="ARBA00023242"/>
    </source>
</evidence>
<comment type="subcellular location">
    <subcellularLocation>
        <location evidence="1">Nucleus</location>
    </subcellularLocation>
</comment>
<dbReference type="STRING" id="448386.A0A2V3IFQ2"/>
<dbReference type="GO" id="GO:0046982">
    <property type="term" value="F:protein heterodimerization activity"/>
    <property type="evidence" value="ECO:0007669"/>
    <property type="project" value="InterPro"/>
</dbReference>
<keyword evidence="5" id="KW-0539">Nucleus</keyword>
<feature type="compositionally biased region" description="Polar residues" evidence="6">
    <location>
        <begin position="8"/>
        <end position="59"/>
    </location>
</feature>
<dbReference type="InterPro" id="IPR009072">
    <property type="entry name" value="Histone-fold"/>
</dbReference>
<dbReference type="InterPro" id="IPR006809">
    <property type="entry name" value="TAFII28_dom"/>
</dbReference>
<evidence type="ECO:0000256" key="1">
    <source>
        <dbReference type="ARBA" id="ARBA00004123"/>
    </source>
</evidence>
<evidence type="ECO:0000256" key="3">
    <source>
        <dbReference type="ARBA" id="ARBA00023015"/>
    </source>
</evidence>
<dbReference type="GO" id="GO:0005669">
    <property type="term" value="C:transcription factor TFIID complex"/>
    <property type="evidence" value="ECO:0007669"/>
    <property type="project" value="InterPro"/>
</dbReference>
<dbReference type="CDD" id="cd08048">
    <property type="entry name" value="HFD_TAF11"/>
    <property type="match status" value="1"/>
</dbReference>
<evidence type="ECO:0000313" key="8">
    <source>
        <dbReference type="EMBL" id="PXF40915.1"/>
    </source>
</evidence>
<evidence type="ECO:0000256" key="6">
    <source>
        <dbReference type="SAM" id="MobiDB-lite"/>
    </source>
</evidence>
<keyword evidence="8" id="KW-0396">Initiation factor</keyword>
<feature type="region of interest" description="Disordered" evidence="6">
    <location>
        <begin position="1"/>
        <end position="78"/>
    </location>
</feature>
<feature type="domain" description="TAFII28-like protein" evidence="7">
    <location>
        <begin position="94"/>
        <end position="179"/>
    </location>
</feature>
<organism evidence="8 9">
    <name type="scientific">Gracilariopsis chorda</name>
    <dbReference type="NCBI Taxonomy" id="448386"/>
    <lineage>
        <taxon>Eukaryota</taxon>
        <taxon>Rhodophyta</taxon>
        <taxon>Florideophyceae</taxon>
        <taxon>Rhodymeniophycidae</taxon>
        <taxon>Gracilariales</taxon>
        <taxon>Gracilariaceae</taxon>
        <taxon>Gracilariopsis</taxon>
    </lineage>
</organism>
<gene>
    <name evidence="8" type="ORF">BWQ96_09361</name>
</gene>
<dbReference type="InterPro" id="IPR045127">
    <property type="entry name" value="TAF11-like"/>
</dbReference>
<sequence length="200" mass="22080">MEVERPDVNTTTVEDTSKQIVETSSDKGQLTPSKKPQATPDTQARPNPQTATVNSSTAHSGAKGALPPPEVEDPDDEDAPLDLMKMREFEFSQVSTLTPAQLRRYEQYRRSDLKSVKVRKVLTALNPMMQKASDPYVIAVKGLAKLFVGDVVETALEVRKERGEVGALTPKQIREAYRRLRNAGAMPCTYNGPGQANPLW</sequence>
<evidence type="ECO:0000256" key="4">
    <source>
        <dbReference type="ARBA" id="ARBA00023163"/>
    </source>
</evidence>
<evidence type="ECO:0000256" key="2">
    <source>
        <dbReference type="ARBA" id="ARBA00009788"/>
    </source>
</evidence>
<evidence type="ECO:0000259" key="7">
    <source>
        <dbReference type="Pfam" id="PF04719"/>
    </source>
</evidence>
<protein>
    <submittedName>
        <fullName evidence="8">Transcription initiation factor TFIID subunit 11</fullName>
    </submittedName>
</protein>
<keyword evidence="9" id="KW-1185">Reference proteome</keyword>
<keyword evidence="4" id="KW-0804">Transcription</keyword>
<keyword evidence="3" id="KW-0805">Transcription regulation</keyword>
<dbReference type="SUPFAM" id="SSF47113">
    <property type="entry name" value="Histone-fold"/>
    <property type="match status" value="1"/>
</dbReference>
<dbReference type="Pfam" id="PF04719">
    <property type="entry name" value="TAFII28"/>
    <property type="match status" value="1"/>
</dbReference>
<evidence type="ECO:0000313" key="9">
    <source>
        <dbReference type="Proteomes" id="UP000247409"/>
    </source>
</evidence>